<dbReference type="GO" id="GO:0008757">
    <property type="term" value="F:S-adenosylmethionine-dependent methyltransferase activity"/>
    <property type="evidence" value="ECO:0007669"/>
    <property type="project" value="InterPro"/>
</dbReference>
<dbReference type="PANTHER" id="PTHR43591">
    <property type="entry name" value="METHYLTRANSFERASE"/>
    <property type="match status" value="1"/>
</dbReference>
<dbReference type="EMBL" id="PDOC01000005">
    <property type="protein sequence ID" value="PIL45092.1"/>
    <property type="molecule type" value="Genomic_DNA"/>
</dbReference>
<keyword evidence="3" id="KW-1185">Reference proteome</keyword>
<dbReference type="SUPFAM" id="SSF53335">
    <property type="entry name" value="S-adenosyl-L-methionine-dependent methyltransferases"/>
    <property type="match status" value="1"/>
</dbReference>
<evidence type="ECO:0000313" key="2">
    <source>
        <dbReference type="EMBL" id="PIL45092.1"/>
    </source>
</evidence>
<feature type="domain" description="Methyltransferase type 11" evidence="1">
    <location>
        <begin position="59"/>
        <end position="153"/>
    </location>
</feature>
<gene>
    <name evidence="2" type="ORF">CR105_11550</name>
</gene>
<dbReference type="RefSeq" id="WP_099788596.1">
    <property type="nucleotide sequence ID" value="NZ_JBHLYV010000032.1"/>
</dbReference>
<dbReference type="OrthoDB" id="8936324at2"/>
<proteinExistence type="predicted"/>
<dbReference type="InterPro" id="IPR029063">
    <property type="entry name" value="SAM-dependent_MTases_sf"/>
</dbReference>
<accession>A0A2G8TGB7</accession>
<organism evidence="2 3">
    <name type="scientific">Massilia eurypsychrophila</name>
    <dbReference type="NCBI Taxonomy" id="1485217"/>
    <lineage>
        <taxon>Bacteria</taxon>
        <taxon>Pseudomonadati</taxon>
        <taxon>Pseudomonadota</taxon>
        <taxon>Betaproteobacteria</taxon>
        <taxon>Burkholderiales</taxon>
        <taxon>Oxalobacteraceae</taxon>
        <taxon>Telluria group</taxon>
        <taxon>Massilia</taxon>
    </lineage>
</organism>
<protein>
    <recommendedName>
        <fullName evidence="1">Methyltransferase type 11 domain-containing protein</fullName>
    </recommendedName>
</protein>
<dbReference type="Pfam" id="PF08241">
    <property type="entry name" value="Methyltransf_11"/>
    <property type="match status" value="1"/>
</dbReference>
<sequence length="289" mass="31469">MLRKPAVSEPGWNTGSHANFYRYQAAHSEAAPARQRFAAIQVALLKVLDGAARPLNVADVGCGAGRQAHLWAAQGHQAFGVDINEALVALARRRAAAAGLDIVFDVAAANALPWPDQSMDVCILPELLEHVADWRGCIAECLRVLRPGGALYISTTNALCPRQQEYRLPLYSWYPGFVKRRCEQLARTTRPHLANYATYPALHWFTVYGLRRHLGHAGLRCLDRFDLAGLAGRRAPARAILALVRAVAPLRFCAHMATPYTVLLALKPAAAADCAPCAAESGRHRDPTA</sequence>
<dbReference type="AlphaFoldDB" id="A0A2G8TGB7"/>
<dbReference type="CDD" id="cd02440">
    <property type="entry name" value="AdoMet_MTases"/>
    <property type="match status" value="1"/>
</dbReference>
<dbReference type="InterPro" id="IPR013216">
    <property type="entry name" value="Methyltransf_11"/>
</dbReference>
<dbReference type="Proteomes" id="UP000230390">
    <property type="component" value="Unassembled WGS sequence"/>
</dbReference>
<evidence type="ECO:0000259" key="1">
    <source>
        <dbReference type="Pfam" id="PF08241"/>
    </source>
</evidence>
<name>A0A2G8TGB7_9BURK</name>
<dbReference type="Gene3D" id="3.40.50.150">
    <property type="entry name" value="Vaccinia Virus protein VP39"/>
    <property type="match status" value="1"/>
</dbReference>
<comment type="caution">
    <text evidence="2">The sequence shown here is derived from an EMBL/GenBank/DDBJ whole genome shotgun (WGS) entry which is preliminary data.</text>
</comment>
<evidence type="ECO:0000313" key="3">
    <source>
        <dbReference type="Proteomes" id="UP000230390"/>
    </source>
</evidence>
<reference evidence="2 3" key="1">
    <citation type="submission" date="2017-10" db="EMBL/GenBank/DDBJ databases">
        <title>Massilia psychrophilum sp. nov., a novel purple-pigmented bacterium isolated from Tianshan glacier, Xinjiang Municipality, China.</title>
        <authorList>
            <person name="Wang H."/>
        </authorList>
    </citation>
    <scope>NUCLEOTIDE SEQUENCE [LARGE SCALE GENOMIC DNA]</scope>
    <source>
        <strain evidence="2 3">JCM 30074</strain>
    </source>
</reference>